<dbReference type="InterPro" id="IPR003607">
    <property type="entry name" value="HD/PDEase_dom"/>
</dbReference>
<comment type="caution">
    <text evidence="3">The sequence shown here is derived from an EMBL/GenBank/DDBJ whole genome shotgun (WGS) entry which is preliminary data.</text>
</comment>
<dbReference type="InterPro" id="IPR052722">
    <property type="entry name" value="PgpH_phosphodiesterase"/>
</dbReference>
<keyword evidence="4" id="KW-1185">Reference proteome</keyword>
<dbReference type="Proteomes" id="UP000538292">
    <property type="component" value="Unassembled WGS sequence"/>
</dbReference>
<organism evidence="3 4">
    <name type="scientific">Thermoactinomyces mirandus</name>
    <dbReference type="NCBI Taxonomy" id="2756294"/>
    <lineage>
        <taxon>Bacteria</taxon>
        <taxon>Bacillati</taxon>
        <taxon>Bacillota</taxon>
        <taxon>Bacilli</taxon>
        <taxon>Bacillales</taxon>
        <taxon>Thermoactinomycetaceae</taxon>
        <taxon>Thermoactinomyces</taxon>
    </lineage>
</organism>
<accession>A0A7W1XPH2</accession>
<feature type="transmembrane region" description="Helical" evidence="1">
    <location>
        <begin position="355"/>
        <end position="373"/>
    </location>
</feature>
<feature type="transmembrane region" description="Helical" evidence="1">
    <location>
        <begin position="304"/>
        <end position="325"/>
    </location>
</feature>
<feature type="domain" description="HD/PDEase" evidence="2">
    <location>
        <begin position="492"/>
        <end position="649"/>
    </location>
</feature>
<evidence type="ECO:0000256" key="1">
    <source>
        <dbReference type="SAM" id="Phobius"/>
    </source>
</evidence>
<evidence type="ECO:0000259" key="2">
    <source>
        <dbReference type="SMART" id="SM00471"/>
    </source>
</evidence>
<feature type="transmembrane region" description="Helical" evidence="1">
    <location>
        <begin position="28"/>
        <end position="47"/>
    </location>
</feature>
<keyword evidence="1" id="KW-0472">Membrane</keyword>
<evidence type="ECO:0000313" key="3">
    <source>
        <dbReference type="EMBL" id="MBA4600752.1"/>
    </source>
</evidence>
<proteinExistence type="predicted"/>
<dbReference type="PANTHER" id="PTHR36442:SF1">
    <property type="entry name" value="CYCLIC-DI-AMP PHOSPHODIESTERASE PGPH"/>
    <property type="match status" value="1"/>
</dbReference>
<keyword evidence="3" id="KW-0378">Hydrolase</keyword>
<dbReference type="SUPFAM" id="SSF109604">
    <property type="entry name" value="HD-domain/PDEase-like"/>
    <property type="match status" value="1"/>
</dbReference>
<dbReference type="GO" id="GO:0016787">
    <property type="term" value="F:hydrolase activity"/>
    <property type="evidence" value="ECO:0007669"/>
    <property type="project" value="UniProtKB-KW"/>
</dbReference>
<feature type="transmembrane region" description="Helical" evidence="1">
    <location>
        <begin position="331"/>
        <end position="350"/>
    </location>
</feature>
<sequence length="713" mass="80420">MKEKKEPIPGFSRWFGSEGWKSSLRIKLFIYAIFAIALYLLLINHILPKQYEIRLGKPSPATVVSPVTKVDTYATNQAKREAAESVEPVYIKNDRLTIEQIGKIDSIFVTVKDWLEKDRRDAKQFKAAFEATFSQTFSDSFYQRLLKISPDRLQVIRLTTRQLVSDILQQGVRKDQLSEKQEDVDEKLYLSVNALNSNEQALVSELAKKSLIVNEFYDEKQTEQQKQAVQDAIKPIPINKGQIIVAYGEVVTDDQYRKLQELGLLKKESNILPHMGMLLFIVTIIGILYYYIYRFEPKIHQDNMNLLLLFMVMLLTLLGMKVISYGQNLEWYMIGYLAPIGLGSMLVTLLLNIRLSLVSTVILAIFCSVIFNGENHMLFDFRLGFVSLVSGVTAAYALANARKRSAILRAGLISSVAAVVPVLALNLMVPTEATLREWLQSVGFAMLGAIFSAVLTIGFLPYFETLFGILSPLRLLELANPNHPLMRKLLVESPGTYHHSIIVGNLSEAAAEAIGADGLLARVGAYYHDVGKTKRPQFFIENQLYGNNPHDRISPNLSKSIVISHTRDGVELLKAHNIPKPIQDIAAQHHGTTLLKYFYVKAREKLDHEQVRSEDYRYPGPKAQFKEAAIVGICDCVEAAVRSLSRPTPSRIENMVKKIIQDRLEDGQFDECDITLKELKLIGKSVCETLQGIFHSRIEYPDEPVNLKGAKKA</sequence>
<dbReference type="PANTHER" id="PTHR36442">
    <property type="entry name" value="CYCLIC-DI-AMP PHOSPHODIESTERASE PGPH"/>
    <property type="match status" value="1"/>
</dbReference>
<name>A0A7W1XPH2_9BACL</name>
<feature type="transmembrane region" description="Helical" evidence="1">
    <location>
        <begin position="379"/>
        <end position="399"/>
    </location>
</feature>
<protein>
    <submittedName>
        <fullName evidence="3">HD family phosphohydrolase</fullName>
    </submittedName>
</protein>
<dbReference type="Pfam" id="PF07697">
    <property type="entry name" value="7TMR-HDED"/>
    <property type="match status" value="1"/>
</dbReference>
<evidence type="ECO:0000313" key="4">
    <source>
        <dbReference type="Proteomes" id="UP000538292"/>
    </source>
</evidence>
<dbReference type="InterPro" id="IPR006674">
    <property type="entry name" value="HD_domain"/>
</dbReference>
<dbReference type="InterPro" id="IPR006675">
    <property type="entry name" value="HDIG_dom"/>
</dbReference>
<dbReference type="InterPro" id="IPR011624">
    <property type="entry name" value="Metal-dep_PHydrolase_7TM_extra"/>
</dbReference>
<dbReference type="Pfam" id="PF07698">
    <property type="entry name" value="7TM-7TMR_HD"/>
    <property type="match status" value="1"/>
</dbReference>
<dbReference type="NCBIfam" id="TIGR00277">
    <property type="entry name" value="HDIG"/>
    <property type="match status" value="1"/>
</dbReference>
<dbReference type="AlphaFoldDB" id="A0A7W1XPH2"/>
<dbReference type="EMBL" id="JACEOL010000001">
    <property type="protein sequence ID" value="MBA4600752.1"/>
    <property type="molecule type" value="Genomic_DNA"/>
</dbReference>
<dbReference type="RefSeq" id="WP_181736551.1">
    <property type="nucleotide sequence ID" value="NZ_JACEOL010000001.1"/>
</dbReference>
<dbReference type="Pfam" id="PF01966">
    <property type="entry name" value="HD"/>
    <property type="match status" value="1"/>
</dbReference>
<feature type="transmembrane region" description="Helical" evidence="1">
    <location>
        <begin position="441"/>
        <end position="463"/>
    </location>
</feature>
<dbReference type="Gene3D" id="1.10.3210.10">
    <property type="entry name" value="Hypothetical protein af1432"/>
    <property type="match status" value="1"/>
</dbReference>
<keyword evidence="1" id="KW-1133">Transmembrane helix</keyword>
<feature type="transmembrane region" description="Helical" evidence="1">
    <location>
        <begin position="271"/>
        <end position="292"/>
    </location>
</feature>
<dbReference type="SMART" id="SM00471">
    <property type="entry name" value="HDc"/>
    <property type="match status" value="1"/>
</dbReference>
<gene>
    <name evidence="3" type="ORF">H2C83_00115</name>
</gene>
<keyword evidence="1" id="KW-0812">Transmembrane</keyword>
<dbReference type="InterPro" id="IPR011621">
    <property type="entry name" value="Metal-dep_PHydrolase_7TM_intra"/>
</dbReference>
<dbReference type="CDD" id="cd00077">
    <property type="entry name" value="HDc"/>
    <property type="match status" value="1"/>
</dbReference>
<reference evidence="3 4" key="1">
    <citation type="submission" date="2020-07" db="EMBL/GenBank/DDBJ databases">
        <title>Thermoactinomyces phylogeny.</title>
        <authorList>
            <person name="Dunlap C."/>
        </authorList>
    </citation>
    <scope>NUCLEOTIDE SEQUENCE [LARGE SCALE GENOMIC DNA]</scope>
    <source>
        <strain evidence="3 4">AMNI-1</strain>
    </source>
</reference>
<feature type="transmembrane region" description="Helical" evidence="1">
    <location>
        <begin position="406"/>
        <end position="429"/>
    </location>
</feature>